<dbReference type="Proteomes" id="UP001281761">
    <property type="component" value="Unassembled WGS sequence"/>
</dbReference>
<evidence type="ECO:0000313" key="3">
    <source>
        <dbReference type="Proteomes" id="UP001281761"/>
    </source>
</evidence>
<gene>
    <name evidence="2" type="ORF">BLNAU_15215</name>
</gene>
<evidence type="ECO:0000256" key="1">
    <source>
        <dbReference type="SAM" id="MobiDB-lite"/>
    </source>
</evidence>
<keyword evidence="3" id="KW-1185">Reference proteome</keyword>
<name>A0ABQ9XEJ9_9EUKA</name>
<feature type="compositionally biased region" description="Polar residues" evidence="1">
    <location>
        <begin position="1"/>
        <end position="12"/>
    </location>
</feature>
<feature type="region of interest" description="Disordered" evidence="1">
    <location>
        <begin position="1"/>
        <end position="20"/>
    </location>
</feature>
<protein>
    <submittedName>
        <fullName evidence="2">Uncharacterized protein</fullName>
    </submittedName>
</protein>
<organism evidence="2 3">
    <name type="scientific">Blattamonas nauphoetae</name>
    <dbReference type="NCBI Taxonomy" id="2049346"/>
    <lineage>
        <taxon>Eukaryota</taxon>
        <taxon>Metamonada</taxon>
        <taxon>Preaxostyla</taxon>
        <taxon>Oxymonadida</taxon>
        <taxon>Blattamonas</taxon>
    </lineage>
</organism>
<accession>A0ABQ9XEJ9</accession>
<comment type="caution">
    <text evidence="2">The sequence shown here is derived from an EMBL/GenBank/DDBJ whole genome shotgun (WGS) entry which is preliminary data.</text>
</comment>
<reference evidence="2 3" key="1">
    <citation type="journal article" date="2022" name="bioRxiv">
        <title>Genomics of Preaxostyla Flagellates Illuminates Evolutionary Transitions and the Path Towards Mitochondrial Loss.</title>
        <authorList>
            <person name="Novak L.V.F."/>
            <person name="Treitli S.C."/>
            <person name="Pyrih J."/>
            <person name="Halakuc P."/>
            <person name="Pipaliya S.V."/>
            <person name="Vacek V."/>
            <person name="Brzon O."/>
            <person name="Soukal P."/>
            <person name="Eme L."/>
            <person name="Dacks J.B."/>
            <person name="Karnkowska A."/>
            <person name="Elias M."/>
            <person name="Hampl V."/>
        </authorList>
    </citation>
    <scope>NUCLEOTIDE SEQUENCE [LARGE SCALE GENOMIC DNA]</scope>
    <source>
        <strain evidence="2">NAU3</strain>
        <tissue evidence="2">Gut</tissue>
    </source>
</reference>
<dbReference type="EMBL" id="JARBJD010000148">
    <property type="protein sequence ID" value="KAK2949820.1"/>
    <property type="molecule type" value="Genomic_DNA"/>
</dbReference>
<proteinExistence type="predicted"/>
<sequence length="318" mass="36139">MSSPDAQPSQATPFLEWDENQPATKEEHRFNVGLAEKAAKFLKLLTQYNSTTDYSLFFIGLAPTATNPYHRFMDSLLVLMMSSYTQISHASSHVLEFSFNSFHSSERLKIVEAGTISRALNAVRPHSLPIVNHEGIHSTILNLIIRSLSLGSSYELLKLAPDDDAAQHAIRETLFHQVIAPSSQYFHHLCENRNLMTNRRLVLIFYDLLTLLLRVCAYHSLSIQYILRSPLPMATTSVVVETELDQAIWRFFAGMFDCMEEWAFRPVPEGDCKLLNGLLSEGLEDEAEFHLFHEANSRFGATTVNYAKKFVSFFGFNH</sequence>
<evidence type="ECO:0000313" key="2">
    <source>
        <dbReference type="EMBL" id="KAK2949820.1"/>
    </source>
</evidence>